<dbReference type="EMBL" id="CAJVCH010269768">
    <property type="protein sequence ID" value="CAG7734474.1"/>
    <property type="molecule type" value="Genomic_DNA"/>
</dbReference>
<proteinExistence type="predicted"/>
<reference evidence="7" key="1">
    <citation type="submission" date="2021-06" db="EMBL/GenBank/DDBJ databases">
        <authorList>
            <person name="Hodson N. C."/>
            <person name="Mongue J. A."/>
            <person name="Jaron S. K."/>
        </authorList>
    </citation>
    <scope>NUCLEOTIDE SEQUENCE</scope>
</reference>
<dbReference type="PANTHER" id="PTHR46481:SF10">
    <property type="entry name" value="ZINC FINGER BED DOMAIN-CONTAINING PROTEIN 39"/>
    <property type="match status" value="1"/>
</dbReference>
<protein>
    <recommendedName>
        <fullName evidence="6">HAT C-terminal dimerisation domain-containing protein</fullName>
    </recommendedName>
</protein>
<comment type="caution">
    <text evidence="7">The sequence shown here is derived from an EMBL/GenBank/DDBJ whole genome shotgun (WGS) entry which is preliminary data.</text>
</comment>
<keyword evidence="4" id="KW-0862">Zinc</keyword>
<feature type="domain" description="HAT C-terminal dimerisation" evidence="6">
    <location>
        <begin position="78"/>
        <end position="160"/>
    </location>
</feature>
<dbReference type="GO" id="GO:0046983">
    <property type="term" value="F:protein dimerization activity"/>
    <property type="evidence" value="ECO:0007669"/>
    <property type="project" value="InterPro"/>
</dbReference>
<keyword evidence="5" id="KW-0539">Nucleus</keyword>
<dbReference type="Pfam" id="PF05699">
    <property type="entry name" value="Dimer_Tnp_hAT"/>
    <property type="match status" value="1"/>
</dbReference>
<evidence type="ECO:0000259" key="6">
    <source>
        <dbReference type="Pfam" id="PF05699"/>
    </source>
</evidence>
<dbReference type="Proteomes" id="UP000708208">
    <property type="component" value="Unassembled WGS sequence"/>
</dbReference>
<comment type="subcellular location">
    <subcellularLocation>
        <location evidence="1">Nucleus</location>
    </subcellularLocation>
</comment>
<evidence type="ECO:0000256" key="5">
    <source>
        <dbReference type="ARBA" id="ARBA00023242"/>
    </source>
</evidence>
<name>A0A8J2K9Q1_9HEXA</name>
<keyword evidence="8" id="KW-1185">Reference proteome</keyword>
<evidence type="ECO:0000256" key="4">
    <source>
        <dbReference type="ARBA" id="ARBA00022833"/>
    </source>
</evidence>
<gene>
    <name evidence="7" type="ORF">AFUS01_LOCUS22861</name>
</gene>
<evidence type="ECO:0000256" key="1">
    <source>
        <dbReference type="ARBA" id="ARBA00004123"/>
    </source>
</evidence>
<evidence type="ECO:0000313" key="8">
    <source>
        <dbReference type="Proteomes" id="UP000708208"/>
    </source>
</evidence>
<evidence type="ECO:0000256" key="3">
    <source>
        <dbReference type="ARBA" id="ARBA00022771"/>
    </source>
</evidence>
<dbReference type="InterPro" id="IPR052035">
    <property type="entry name" value="ZnF_BED_domain_contain"/>
</dbReference>
<dbReference type="OrthoDB" id="1607513at2759"/>
<evidence type="ECO:0000313" key="7">
    <source>
        <dbReference type="EMBL" id="CAG7734474.1"/>
    </source>
</evidence>
<dbReference type="AlphaFoldDB" id="A0A8J2K9Q1"/>
<dbReference type="PANTHER" id="PTHR46481">
    <property type="entry name" value="ZINC FINGER BED DOMAIN-CONTAINING PROTEIN 4"/>
    <property type="match status" value="1"/>
</dbReference>
<dbReference type="GO" id="GO:0005634">
    <property type="term" value="C:nucleus"/>
    <property type="evidence" value="ECO:0007669"/>
    <property type="project" value="UniProtKB-SubCell"/>
</dbReference>
<sequence length="182" mass="20837">DELVYVMGLVLELRCKLQWYKSVGVNSDVIRLNKQKALDCWNKHYADNLVQPSMNFTDSTTDLIASQMVRAKSAKGDEFKRYLSSPVVDASNMKNVLVWWKNHQHEYPNVSRMARDFLATNGTGVPIERTFSFGSDVLTPTSLLLNADTIRKRFCLKAWLNRNSETFVFQKMKSIATKMTGC</sequence>
<keyword evidence="2" id="KW-0479">Metal-binding</keyword>
<organism evidence="7 8">
    <name type="scientific">Allacma fusca</name>
    <dbReference type="NCBI Taxonomy" id="39272"/>
    <lineage>
        <taxon>Eukaryota</taxon>
        <taxon>Metazoa</taxon>
        <taxon>Ecdysozoa</taxon>
        <taxon>Arthropoda</taxon>
        <taxon>Hexapoda</taxon>
        <taxon>Collembola</taxon>
        <taxon>Symphypleona</taxon>
        <taxon>Sminthuridae</taxon>
        <taxon>Allacma</taxon>
    </lineage>
</organism>
<keyword evidence="3" id="KW-0863">Zinc-finger</keyword>
<accession>A0A8J2K9Q1</accession>
<dbReference type="InterPro" id="IPR008906">
    <property type="entry name" value="HATC_C_dom"/>
</dbReference>
<dbReference type="GO" id="GO:0008270">
    <property type="term" value="F:zinc ion binding"/>
    <property type="evidence" value="ECO:0007669"/>
    <property type="project" value="UniProtKB-KW"/>
</dbReference>
<feature type="non-terminal residue" evidence="7">
    <location>
        <position position="182"/>
    </location>
</feature>
<evidence type="ECO:0000256" key="2">
    <source>
        <dbReference type="ARBA" id="ARBA00022723"/>
    </source>
</evidence>